<dbReference type="EMBL" id="FOYR01000001">
    <property type="protein sequence ID" value="SFR38015.1"/>
    <property type="molecule type" value="Genomic_DNA"/>
</dbReference>
<keyword evidence="2" id="KW-0808">Transferase</keyword>
<proteinExistence type="predicted"/>
<dbReference type="GO" id="GO:0016301">
    <property type="term" value="F:kinase activity"/>
    <property type="evidence" value="ECO:0007669"/>
    <property type="project" value="UniProtKB-KW"/>
</dbReference>
<dbReference type="PANTHER" id="PTHR21310:SF15">
    <property type="entry name" value="AMINOGLYCOSIDE PHOSPHOTRANSFERASE DOMAIN-CONTAINING PROTEIN"/>
    <property type="match status" value="1"/>
</dbReference>
<feature type="domain" description="Aminoglycoside phosphotransferase" evidence="1">
    <location>
        <begin position="31"/>
        <end position="247"/>
    </location>
</feature>
<evidence type="ECO:0000259" key="1">
    <source>
        <dbReference type="Pfam" id="PF01636"/>
    </source>
</evidence>
<gene>
    <name evidence="2" type="ORF">SAMN04488591_0831</name>
</gene>
<keyword evidence="2" id="KW-0418">Kinase</keyword>
<dbReference type="Gene3D" id="3.90.1200.10">
    <property type="match status" value="1"/>
</dbReference>
<sequence length="330" mass="35571">MSTAEEPKKDEAARRAVITLLRPLGEVREIVALTGGMFASTYRVTFAAGTLVVAKLTGADPGKLCRYERGIARTEAQTYRVLSNHGLPAPEVLLTDFSHVYVDADVVVTRHLSGTPWNETALDEVSSAQVRRRLGAAMAQLHRIRPPAFGYPALQAGMQAATWRDAFVLMVEGLVSDAADVGTNLPVAEIRAAIARHADALDAVKVPSLVHADLWAANVFLGAGLEITGIIDTERTVWGDPLLDLVGADQLGLWDVDPDLVSGNTDSGGVLADELASPFGPLRFALCRLYFALILNVEIDVRGYDGDWVPEHRAMVRGLLHATLERLSCS</sequence>
<dbReference type="SUPFAM" id="SSF56112">
    <property type="entry name" value="Protein kinase-like (PK-like)"/>
    <property type="match status" value="1"/>
</dbReference>
<dbReference type="InterPro" id="IPR002575">
    <property type="entry name" value="Aminoglycoside_PTrfase"/>
</dbReference>
<dbReference type="Pfam" id="PF01636">
    <property type="entry name" value="APH"/>
    <property type="match status" value="1"/>
</dbReference>
<reference evidence="2" key="1">
    <citation type="submission" date="2016-10" db="EMBL/GenBank/DDBJ databases">
        <authorList>
            <person name="de Groot N.N."/>
        </authorList>
    </citation>
    <scope>NUCLEOTIDE SEQUENCE [LARGE SCALE GENOMIC DNA]</scope>
    <source>
        <strain evidence="2">CL127</strain>
    </source>
</reference>
<organism evidence="2">
    <name type="scientific">Microbacterium azadirachtae</name>
    <dbReference type="NCBI Taxonomy" id="582680"/>
    <lineage>
        <taxon>Bacteria</taxon>
        <taxon>Bacillati</taxon>
        <taxon>Actinomycetota</taxon>
        <taxon>Actinomycetes</taxon>
        <taxon>Micrococcales</taxon>
        <taxon>Microbacteriaceae</taxon>
        <taxon>Microbacterium</taxon>
    </lineage>
</organism>
<accession>A0A1I6G752</accession>
<dbReference type="InterPro" id="IPR051678">
    <property type="entry name" value="AGP_Transferase"/>
</dbReference>
<dbReference type="Proteomes" id="UP000198877">
    <property type="component" value="Unassembled WGS sequence"/>
</dbReference>
<dbReference type="AlphaFoldDB" id="A0A1I6G752"/>
<protein>
    <submittedName>
        <fullName evidence="2">Predicted kinase, aminoglycoside phosphotransferase (APT) family</fullName>
    </submittedName>
</protein>
<dbReference type="InterPro" id="IPR011009">
    <property type="entry name" value="Kinase-like_dom_sf"/>
</dbReference>
<evidence type="ECO:0000313" key="2">
    <source>
        <dbReference type="EMBL" id="SFR38015.1"/>
    </source>
</evidence>
<dbReference type="PANTHER" id="PTHR21310">
    <property type="entry name" value="AMINOGLYCOSIDE PHOSPHOTRANSFERASE-RELATED-RELATED"/>
    <property type="match status" value="1"/>
</dbReference>
<name>A0A1I6G752_9MICO</name>
<dbReference type="Gene3D" id="3.30.200.20">
    <property type="entry name" value="Phosphorylase Kinase, domain 1"/>
    <property type="match status" value="1"/>
</dbReference>